<dbReference type="GO" id="GO:0022857">
    <property type="term" value="F:transmembrane transporter activity"/>
    <property type="evidence" value="ECO:0007669"/>
    <property type="project" value="InterPro"/>
</dbReference>
<reference evidence="4 5" key="1">
    <citation type="submission" date="2016-05" db="EMBL/GenBank/DDBJ databases">
        <title>A degradative enzymes factory behind the ericoid mycorrhizal symbiosis.</title>
        <authorList>
            <consortium name="DOE Joint Genome Institute"/>
            <person name="Martino E."/>
            <person name="Morin E."/>
            <person name="Grelet G."/>
            <person name="Kuo A."/>
            <person name="Kohler A."/>
            <person name="Daghino S."/>
            <person name="Barry K."/>
            <person name="Choi C."/>
            <person name="Cichocki N."/>
            <person name="Clum A."/>
            <person name="Copeland A."/>
            <person name="Hainaut M."/>
            <person name="Haridas S."/>
            <person name="Labutti K."/>
            <person name="Lindquist E."/>
            <person name="Lipzen A."/>
            <person name="Khouja H.-R."/>
            <person name="Murat C."/>
            <person name="Ohm R."/>
            <person name="Olson A."/>
            <person name="Spatafora J."/>
            <person name="Veneault-Fourrey C."/>
            <person name="Henrissat B."/>
            <person name="Grigoriev I."/>
            <person name="Martin F."/>
            <person name="Perotto S."/>
        </authorList>
    </citation>
    <scope>NUCLEOTIDE SEQUENCE [LARGE SCALE GENOMIC DNA]</scope>
    <source>
        <strain evidence="4 5">UAMH 7357</strain>
    </source>
</reference>
<feature type="transmembrane region" description="Helical" evidence="3">
    <location>
        <begin position="172"/>
        <end position="192"/>
    </location>
</feature>
<feature type="transmembrane region" description="Helical" evidence="3">
    <location>
        <begin position="517"/>
        <end position="538"/>
    </location>
</feature>
<proteinExistence type="predicted"/>
<comment type="subcellular location">
    <subcellularLocation>
        <location evidence="1">Membrane</location>
        <topology evidence="1">Multi-pass membrane protein</topology>
    </subcellularLocation>
</comment>
<name>A0A2J6PNX9_9HELO</name>
<evidence type="ECO:0000256" key="2">
    <source>
        <dbReference type="SAM" id="Coils"/>
    </source>
</evidence>
<dbReference type="OrthoDB" id="330047at2759"/>
<feature type="transmembrane region" description="Helical" evidence="3">
    <location>
        <begin position="63"/>
        <end position="83"/>
    </location>
</feature>
<feature type="transmembrane region" description="Helical" evidence="3">
    <location>
        <begin position="357"/>
        <end position="379"/>
    </location>
</feature>
<dbReference type="Gene3D" id="1.20.1250.20">
    <property type="entry name" value="MFS general substrate transporter like domains"/>
    <property type="match status" value="1"/>
</dbReference>
<evidence type="ECO:0000313" key="4">
    <source>
        <dbReference type="EMBL" id="PMD15733.1"/>
    </source>
</evidence>
<dbReference type="InterPro" id="IPR011701">
    <property type="entry name" value="MFS"/>
</dbReference>
<keyword evidence="3" id="KW-1133">Transmembrane helix</keyword>
<evidence type="ECO:0000313" key="5">
    <source>
        <dbReference type="Proteomes" id="UP000235672"/>
    </source>
</evidence>
<dbReference type="AlphaFoldDB" id="A0A2J6PNX9"/>
<dbReference type="Proteomes" id="UP000235672">
    <property type="component" value="Unassembled WGS sequence"/>
</dbReference>
<organism evidence="4 5">
    <name type="scientific">Hyaloscypha hepaticicola</name>
    <dbReference type="NCBI Taxonomy" id="2082293"/>
    <lineage>
        <taxon>Eukaryota</taxon>
        <taxon>Fungi</taxon>
        <taxon>Dikarya</taxon>
        <taxon>Ascomycota</taxon>
        <taxon>Pezizomycotina</taxon>
        <taxon>Leotiomycetes</taxon>
        <taxon>Helotiales</taxon>
        <taxon>Hyaloscyphaceae</taxon>
        <taxon>Hyaloscypha</taxon>
    </lineage>
</organism>
<keyword evidence="3" id="KW-0472">Membrane</keyword>
<feature type="transmembrane region" description="Helical" evidence="3">
    <location>
        <begin position="204"/>
        <end position="227"/>
    </location>
</feature>
<dbReference type="InterPro" id="IPR052599">
    <property type="entry name" value="SLC43A_AATransporter"/>
</dbReference>
<keyword evidence="2" id="KW-0175">Coiled coil</keyword>
<dbReference type="PANTHER" id="PTHR20772:SF4">
    <property type="entry name" value="HYPOTHETICAL AMINO ACID TRANSPORTER (EUROFUNG)"/>
    <property type="match status" value="1"/>
</dbReference>
<feature type="transmembrane region" description="Helical" evidence="3">
    <location>
        <begin position="399"/>
        <end position="419"/>
    </location>
</feature>
<sequence length="570" mass="63271">MSLAQHVSSTEGADREWIEPLIDEEFPVGRVLSYDPVPPVHVENIADHVAAYKVRKRIRHFQVVITVLACWLASGIVFGFAALKPVLISEGVYREQCTDDELLHDVEVCMEQDIRLNFFFTLASITTNISALPVGAILDRYGPRVCGILGSIFLATGSILMSYAFAIPEFDGYIVGNFFLALGGTFIFVPSFQMANAFPKYSGTIVALITGSFDASAAVFLFYRMAYEASSDIFTPDRFFFYYTAVPILILLAQLTILPSQSYDTVPLLDKKLEKAKDATTDVHTSDDDLSSDNEVNLVRQQRSIRRKQKLRKLNKLLGDEEARQERAEQELERQSKSAVWGVLHSLPARKQMLTPWFILITLLTVLQMLRMNYFIATIRSQYEYMLNSETLAAEVNRLFDVALPVGGVACTPFIGVFLDNLSVPMVLVVIVTLSTTTGILNSIPAVWAAYLTVLLFVILRPLYYSAMSDYATKVFGFKTFGQIYGTIICLSGLVNLSQYGIDSLTLESFHGNPTPVNVVLAAASFGVGAVLVVFVWYEGKIVGVGGGGARRENLDPERQPLIPEEDEDE</sequence>
<dbReference type="STRING" id="1745343.A0A2J6PNX9"/>
<dbReference type="EMBL" id="KZ613511">
    <property type="protein sequence ID" value="PMD15733.1"/>
    <property type="molecule type" value="Genomic_DNA"/>
</dbReference>
<protein>
    <submittedName>
        <fullName evidence="4">Putative MFS transporter</fullName>
    </submittedName>
</protein>
<keyword evidence="3" id="KW-0812">Transmembrane</keyword>
<keyword evidence="5" id="KW-1185">Reference proteome</keyword>
<feature type="transmembrane region" description="Helical" evidence="3">
    <location>
        <begin position="476"/>
        <end position="497"/>
    </location>
</feature>
<evidence type="ECO:0000256" key="1">
    <source>
        <dbReference type="ARBA" id="ARBA00004141"/>
    </source>
</evidence>
<feature type="transmembrane region" description="Helical" evidence="3">
    <location>
        <begin position="447"/>
        <end position="464"/>
    </location>
</feature>
<feature type="coiled-coil region" evidence="2">
    <location>
        <begin position="311"/>
        <end position="338"/>
    </location>
</feature>
<dbReference type="SUPFAM" id="SSF103473">
    <property type="entry name" value="MFS general substrate transporter"/>
    <property type="match status" value="1"/>
</dbReference>
<gene>
    <name evidence="4" type="ORF">NA56DRAFT_693153</name>
</gene>
<evidence type="ECO:0000256" key="3">
    <source>
        <dbReference type="SAM" id="Phobius"/>
    </source>
</evidence>
<dbReference type="Pfam" id="PF07690">
    <property type="entry name" value="MFS_1"/>
    <property type="match status" value="1"/>
</dbReference>
<accession>A0A2J6PNX9</accession>
<dbReference type="GO" id="GO:0000329">
    <property type="term" value="C:fungal-type vacuole membrane"/>
    <property type="evidence" value="ECO:0007669"/>
    <property type="project" value="TreeGrafter"/>
</dbReference>
<dbReference type="InterPro" id="IPR036259">
    <property type="entry name" value="MFS_trans_sf"/>
</dbReference>
<dbReference type="PANTHER" id="PTHR20772">
    <property type="entry name" value="PROTEIN FMP42"/>
    <property type="match status" value="1"/>
</dbReference>
<feature type="transmembrane region" description="Helical" evidence="3">
    <location>
        <begin position="239"/>
        <end position="258"/>
    </location>
</feature>
<feature type="transmembrane region" description="Helical" evidence="3">
    <location>
        <begin position="145"/>
        <end position="166"/>
    </location>
</feature>